<dbReference type="RefSeq" id="WP_186869228.1">
    <property type="nucleotide sequence ID" value="NZ_JACOOL010000004.1"/>
</dbReference>
<gene>
    <name evidence="1" type="ORF">H8S33_06735</name>
</gene>
<organism evidence="1 2">
    <name type="scientific">Ornithinibacillus hominis</name>
    <dbReference type="NCBI Taxonomy" id="2763055"/>
    <lineage>
        <taxon>Bacteria</taxon>
        <taxon>Bacillati</taxon>
        <taxon>Bacillota</taxon>
        <taxon>Bacilli</taxon>
        <taxon>Bacillales</taxon>
        <taxon>Bacillaceae</taxon>
        <taxon>Ornithinibacillus</taxon>
    </lineage>
</organism>
<reference evidence="1" key="1">
    <citation type="submission" date="2020-08" db="EMBL/GenBank/DDBJ databases">
        <title>Genome public.</title>
        <authorList>
            <person name="Liu C."/>
            <person name="Sun Q."/>
        </authorList>
    </citation>
    <scope>NUCLEOTIDE SEQUENCE</scope>
    <source>
        <strain evidence="1">BX22</strain>
    </source>
</reference>
<proteinExistence type="predicted"/>
<protein>
    <submittedName>
        <fullName evidence="1">Uncharacterized protein</fullName>
    </submittedName>
</protein>
<comment type="caution">
    <text evidence="1">The sequence shown here is derived from an EMBL/GenBank/DDBJ whole genome shotgun (WGS) entry which is preliminary data.</text>
</comment>
<evidence type="ECO:0000313" key="1">
    <source>
        <dbReference type="EMBL" id="MBC5636518.1"/>
    </source>
</evidence>
<accession>A0A923RI54</accession>
<keyword evidence="2" id="KW-1185">Reference proteome</keyword>
<dbReference type="AlphaFoldDB" id="A0A923RI54"/>
<dbReference type="EMBL" id="JACOOL010000004">
    <property type="protein sequence ID" value="MBC5636518.1"/>
    <property type="molecule type" value="Genomic_DNA"/>
</dbReference>
<evidence type="ECO:0000313" key="2">
    <source>
        <dbReference type="Proteomes" id="UP000637359"/>
    </source>
</evidence>
<name>A0A923RI54_9BACI</name>
<dbReference type="Proteomes" id="UP000637359">
    <property type="component" value="Unassembled WGS sequence"/>
</dbReference>
<sequence>MWFLIILIIVLLIVLEEGLYFLSNRLAFTKQPKEQLNDNPEENVTARIRRRFRRKH</sequence>